<name>A0ABZ2QER5_9ACTN</name>
<sequence>MTSTAPASGTNPPTPTTPTPAPTDRTTDHPTDPAALDALARRLVAPLSRLLRAELRGDRERIGRLRDHGR</sequence>
<evidence type="ECO:0000313" key="3">
    <source>
        <dbReference type="Proteomes" id="UP001626628"/>
    </source>
</evidence>
<dbReference type="Proteomes" id="UP001626628">
    <property type="component" value="Chromosome"/>
</dbReference>
<feature type="compositionally biased region" description="Pro residues" evidence="1">
    <location>
        <begin position="12"/>
        <end position="21"/>
    </location>
</feature>
<dbReference type="EMBL" id="CP147982">
    <property type="protein sequence ID" value="WXK75014.1"/>
    <property type="molecule type" value="Genomic_DNA"/>
</dbReference>
<keyword evidence="3" id="KW-1185">Reference proteome</keyword>
<accession>A0ABZ2QER5</accession>
<gene>
    <name evidence="2" type="ORF">WAB15_02985</name>
</gene>
<organism evidence="2 3">
    <name type="scientific">Streptomyces sirii</name>
    <dbReference type="NCBI Taxonomy" id="3127701"/>
    <lineage>
        <taxon>Bacteria</taxon>
        <taxon>Bacillati</taxon>
        <taxon>Actinomycetota</taxon>
        <taxon>Actinomycetes</taxon>
        <taxon>Kitasatosporales</taxon>
        <taxon>Streptomycetaceae</taxon>
        <taxon>Streptomyces</taxon>
    </lineage>
</organism>
<feature type="compositionally biased region" description="Low complexity" evidence="1">
    <location>
        <begin position="1"/>
        <end position="11"/>
    </location>
</feature>
<feature type="region of interest" description="Disordered" evidence="1">
    <location>
        <begin position="1"/>
        <end position="34"/>
    </location>
</feature>
<evidence type="ECO:0008006" key="4">
    <source>
        <dbReference type="Google" id="ProtNLM"/>
    </source>
</evidence>
<evidence type="ECO:0000313" key="2">
    <source>
        <dbReference type="EMBL" id="WXK75014.1"/>
    </source>
</evidence>
<evidence type="ECO:0000256" key="1">
    <source>
        <dbReference type="SAM" id="MobiDB-lite"/>
    </source>
</evidence>
<protein>
    <recommendedName>
        <fullName evidence="4">Polyprenyl synthetase family protein</fullName>
    </recommendedName>
</protein>
<dbReference type="RefSeq" id="WP_407285195.1">
    <property type="nucleotide sequence ID" value="NZ_CP147982.1"/>
</dbReference>
<reference evidence="2 3" key="1">
    <citation type="submission" date="2024-03" db="EMBL/GenBank/DDBJ databases">
        <title>The complete genome of Streptomyces sirii sp.nov.</title>
        <authorList>
            <person name="Zakalyukina Y.V."/>
            <person name="Belik A.R."/>
            <person name="Biryukov M.V."/>
            <person name="Baturina O.A."/>
            <person name="Kabilov M.R."/>
        </authorList>
    </citation>
    <scope>NUCLEOTIDE SEQUENCE [LARGE SCALE GENOMIC DNA]</scope>
    <source>
        <strain evidence="2 3">BP-8</strain>
    </source>
</reference>
<proteinExistence type="predicted"/>